<reference evidence="2 4" key="1">
    <citation type="journal article" date="2012" name="Nature">
        <title>Algal genomes reveal evolutionary mosaicism and the fate of nucleomorphs.</title>
        <authorList>
            <consortium name="DOE Joint Genome Institute"/>
            <person name="Curtis B.A."/>
            <person name="Tanifuji G."/>
            <person name="Burki F."/>
            <person name="Gruber A."/>
            <person name="Irimia M."/>
            <person name="Maruyama S."/>
            <person name="Arias M.C."/>
            <person name="Ball S.G."/>
            <person name="Gile G.H."/>
            <person name="Hirakawa Y."/>
            <person name="Hopkins J.F."/>
            <person name="Kuo A."/>
            <person name="Rensing S.A."/>
            <person name="Schmutz J."/>
            <person name="Symeonidi A."/>
            <person name="Elias M."/>
            <person name="Eveleigh R.J."/>
            <person name="Herman E.K."/>
            <person name="Klute M.J."/>
            <person name="Nakayama T."/>
            <person name="Obornik M."/>
            <person name="Reyes-Prieto A."/>
            <person name="Armbrust E.V."/>
            <person name="Aves S.J."/>
            <person name="Beiko R.G."/>
            <person name="Coutinho P."/>
            <person name="Dacks J.B."/>
            <person name="Durnford D.G."/>
            <person name="Fast N.M."/>
            <person name="Green B.R."/>
            <person name="Grisdale C.J."/>
            <person name="Hempel F."/>
            <person name="Henrissat B."/>
            <person name="Hoppner M.P."/>
            <person name="Ishida K."/>
            <person name="Kim E."/>
            <person name="Koreny L."/>
            <person name="Kroth P.G."/>
            <person name="Liu Y."/>
            <person name="Malik S.B."/>
            <person name="Maier U.G."/>
            <person name="McRose D."/>
            <person name="Mock T."/>
            <person name="Neilson J.A."/>
            <person name="Onodera N.T."/>
            <person name="Poole A.M."/>
            <person name="Pritham E.J."/>
            <person name="Richards T.A."/>
            <person name="Rocap G."/>
            <person name="Roy S.W."/>
            <person name="Sarai C."/>
            <person name="Schaack S."/>
            <person name="Shirato S."/>
            <person name="Slamovits C.H."/>
            <person name="Spencer D.F."/>
            <person name="Suzuki S."/>
            <person name="Worden A.Z."/>
            <person name="Zauner S."/>
            <person name="Barry K."/>
            <person name="Bell C."/>
            <person name="Bharti A.K."/>
            <person name="Crow J.A."/>
            <person name="Grimwood J."/>
            <person name="Kramer R."/>
            <person name="Lindquist E."/>
            <person name="Lucas S."/>
            <person name="Salamov A."/>
            <person name="McFadden G.I."/>
            <person name="Lane C.E."/>
            <person name="Keeling P.J."/>
            <person name="Gray M.W."/>
            <person name="Grigoriev I.V."/>
            <person name="Archibald J.M."/>
        </authorList>
    </citation>
    <scope>NUCLEOTIDE SEQUENCE</scope>
    <source>
        <strain evidence="2 4">CCMP2712</strain>
    </source>
</reference>
<dbReference type="GO" id="GO:0004843">
    <property type="term" value="F:cysteine-type deubiquitinase activity"/>
    <property type="evidence" value="ECO:0007669"/>
    <property type="project" value="InterPro"/>
</dbReference>
<dbReference type="OMA" id="FVCQGGC"/>
<dbReference type="InterPro" id="IPR001394">
    <property type="entry name" value="Peptidase_C19_UCH"/>
</dbReference>
<evidence type="ECO:0000313" key="3">
    <source>
        <dbReference type="EnsemblProtists" id="EKX52245"/>
    </source>
</evidence>
<reference evidence="4" key="2">
    <citation type="submission" date="2012-11" db="EMBL/GenBank/DDBJ databases">
        <authorList>
            <person name="Kuo A."/>
            <person name="Curtis B.A."/>
            <person name="Tanifuji G."/>
            <person name="Burki F."/>
            <person name="Gruber A."/>
            <person name="Irimia M."/>
            <person name="Maruyama S."/>
            <person name="Arias M.C."/>
            <person name="Ball S.G."/>
            <person name="Gile G.H."/>
            <person name="Hirakawa Y."/>
            <person name="Hopkins J.F."/>
            <person name="Rensing S.A."/>
            <person name="Schmutz J."/>
            <person name="Symeonidi A."/>
            <person name="Elias M."/>
            <person name="Eveleigh R.J."/>
            <person name="Herman E.K."/>
            <person name="Klute M.J."/>
            <person name="Nakayama T."/>
            <person name="Obornik M."/>
            <person name="Reyes-Prieto A."/>
            <person name="Armbrust E.V."/>
            <person name="Aves S.J."/>
            <person name="Beiko R.G."/>
            <person name="Coutinho P."/>
            <person name="Dacks J.B."/>
            <person name="Durnford D.G."/>
            <person name="Fast N.M."/>
            <person name="Green B.R."/>
            <person name="Grisdale C."/>
            <person name="Hempe F."/>
            <person name="Henrissat B."/>
            <person name="Hoppner M.P."/>
            <person name="Ishida K.-I."/>
            <person name="Kim E."/>
            <person name="Koreny L."/>
            <person name="Kroth P.G."/>
            <person name="Liu Y."/>
            <person name="Malik S.-B."/>
            <person name="Maier U.G."/>
            <person name="McRose D."/>
            <person name="Mock T."/>
            <person name="Neilson J.A."/>
            <person name="Onodera N.T."/>
            <person name="Poole A.M."/>
            <person name="Pritham E.J."/>
            <person name="Richards T.A."/>
            <person name="Rocap G."/>
            <person name="Roy S.W."/>
            <person name="Sarai C."/>
            <person name="Schaack S."/>
            <person name="Shirato S."/>
            <person name="Slamovits C.H."/>
            <person name="Spencer D.F."/>
            <person name="Suzuki S."/>
            <person name="Worden A.Z."/>
            <person name="Zauner S."/>
            <person name="Barry K."/>
            <person name="Bell C."/>
            <person name="Bharti A.K."/>
            <person name="Crow J.A."/>
            <person name="Grimwood J."/>
            <person name="Kramer R."/>
            <person name="Lindquist E."/>
            <person name="Lucas S."/>
            <person name="Salamov A."/>
            <person name="McFadden G.I."/>
            <person name="Lane C.E."/>
            <person name="Keeling P.J."/>
            <person name="Gray M.W."/>
            <person name="Grigoriev I.V."/>
            <person name="Archibald J.M."/>
        </authorList>
    </citation>
    <scope>NUCLEOTIDE SEQUENCE</scope>
    <source>
        <strain evidence="4">CCMP2712</strain>
    </source>
</reference>
<protein>
    <recommendedName>
        <fullName evidence="1">USP domain-containing protein</fullName>
    </recommendedName>
</protein>
<dbReference type="InterPro" id="IPR050164">
    <property type="entry name" value="Peptidase_C19"/>
</dbReference>
<dbReference type="EnsemblProtists" id="EKX52245">
    <property type="protein sequence ID" value="EKX52245"/>
    <property type="gene ID" value="GUITHDRAFT_53225"/>
</dbReference>
<organism evidence="2">
    <name type="scientific">Guillardia theta (strain CCMP2712)</name>
    <name type="common">Cryptophyte</name>
    <dbReference type="NCBI Taxonomy" id="905079"/>
    <lineage>
        <taxon>Eukaryota</taxon>
        <taxon>Cryptophyceae</taxon>
        <taxon>Pyrenomonadales</taxon>
        <taxon>Geminigeraceae</taxon>
        <taxon>Guillardia</taxon>
    </lineage>
</organism>
<evidence type="ECO:0000313" key="4">
    <source>
        <dbReference type="Proteomes" id="UP000011087"/>
    </source>
</evidence>
<dbReference type="GO" id="GO:0016579">
    <property type="term" value="P:protein deubiquitination"/>
    <property type="evidence" value="ECO:0007669"/>
    <property type="project" value="InterPro"/>
</dbReference>
<dbReference type="GO" id="GO:0005829">
    <property type="term" value="C:cytosol"/>
    <property type="evidence" value="ECO:0007669"/>
    <property type="project" value="TreeGrafter"/>
</dbReference>
<dbReference type="InterPro" id="IPR038765">
    <property type="entry name" value="Papain-like_cys_pep_sf"/>
</dbReference>
<accession>L1JVL8</accession>
<feature type="non-terminal residue" evidence="2">
    <location>
        <position position="1"/>
    </location>
</feature>
<feature type="non-terminal residue" evidence="2">
    <location>
        <position position="174"/>
    </location>
</feature>
<dbReference type="HOGENOM" id="CLU_1274415_0_0_1"/>
<dbReference type="PANTHER" id="PTHR24006:SF910">
    <property type="entry name" value="UBIQUITINYL HYDROLASE 1"/>
    <property type="match status" value="1"/>
</dbReference>
<dbReference type="PROSITE" id="PS50235">
    <property type="entry name" value="USP_3"/>
    <property type="match status" value="1"/>
</dbReference>
<evidence type="ECO:0000313" key="2">
    <source>
        <dbReference type="EMBL" id="EKX52245.1"/>
    </source>
</evidence>
<reference evidence="3" key="3">
    <citation type="submission" date="2015-06" db="UniProtKB">
        <authorList>
            <consortium name="EnsemblProtists"/>
        </authorList>
    </citation>
    <scope>IDENTIFICATION</scope>
</reference>
<dbReference type="STRING" id="905079.L1JVL8"/>
<keyword evidence="4" id="KW-1185">Reference proteome</keyword>
<dbReference type="SUPFAM" id="SSF54001">
    <property type="entry name" value="Cysteine proteinases"/>
    <property type="match status" value="1"/>
</dbReference>
<dbReference type="InterPro" id="IPR028889">
    <property type="entry name" value="USP"/>
</dbReference>
<dbReference type="PROSITE" id="PS00972">
    <property type="entry name" value="USP_1"/>
    <property type="match status" value="1"/>
</dbReference>
<dbReference type="OrthoDB" id="5356757at2759"/>
<dbReference type="PANTHER" id="PTHR24006">
    <property type="entry name" value="UBIQUITIN CARBOXYL-TERMINAL HYDROLASE"/>
    <property type="match status" value="1"/>
</dbReference>
<dbReference type="GO" id="GO:0005634">
    <property type="term" value="C:nucleus"/>
    <property type="evidence" value="ECO:0007669"/>
    <property type="project" value="TreeGrafter"/>
</dbReference>
<dbReference type="Proteomes" id="UP000011087">
    <property type="component" value="Unassembled WGS sequence"/>
</dbReference>
<dbReference type="RefSeq" id="XP_005839225.1">
    <property type="nucleotide sequence ID" value="XM_005839168.1"/>
</dbReference>
<dbReference type="PaxDb" id="55529-EKX52245"/>
<proteinExistence type="predicted"/>
<name>L1JVL8_GUITC</name>
<dbReference type="Gene3D" id="3.90.70.10">
    <property type="entry name" value="Cysteine proteinases"/>
    <property type="match status" value="1"/>
</dbReference>
<dbReference type="EMBL" id="JH992973">
    <property type="protein sequence ID" value="EKX52245.1"/>
    <property type="molecule type" value="Genomic_DNA"/>
</dbReference>
<dbReference type="eggNOG" id="KOG1866">
    <property type="taxonomic scope" value="Eukaryota"/>
</dbReference>
<dbReference type="GeneID" id="17308847"/>
<sequence>GYVGLRNLGATCYMNSLIQQLFYVPEFRRNLLQVDTNTGQFNGLMYQLQCLFSFLQESDKQFYDTWEFCQVFTDYDGQPLNITQQMDVDEYLNMLFEKMEESLKKTPQKNLLRDCFGGKIVHQIICKENVKVGDIEYGGDNPYKSEREESFYTLQLEVKHKRSILESLNLYVEG</sequence>
<dbReference type="InterPro" id="IPR018200">
    <property type="entry name" value="USP_CS"/>
</dbReference>
<dbReference type="AlphaFoldDB" id="L1JVL8"/>
<evidence type="ECO:0000259" key="1">
    <source>
        <dbReference type="PROSITE" id="PS50235"/>
    </source>
</evidence>
<dbReference type="Pfam" id="PF00443">
    <property type="entry name" value="UCH"/>
    <property type="match status" value="1"/>
</dbReference>
<dbReference type="KEGG" id="gtt:GUITHDRAFT_53225"/>
<feature type="domain" description="USP" evidence="1">
    <location>
        <begin position="3"/>
        <end position="174"/>
    </location>
</feature>
<gene>
    <name evidence="2" type="ORF">GUITHDRAFT_53225</name>
</gene>